<evidence type="ECO:0000256" key="2">
    <source>
        <dbReference type="ARBA" id="ARBA00026011"/>
    </source>
</evidence>
<comment type="subunit">
    <text evidence="2">Heterodimer of subunit A (variable subunit) and subunit B (catalytic subunit). Heterodimeric FTR forms a complex with ferredoxin and thioredoxin.</text>
</comment>
<reference evidence="8" key="1">
    <citation type="submission" date="2016-04" db="EMBL/GenBank/DDBJ databases">
        <title>Cephalotus genome sequencing.</title>
        <authorList>
            <person name="Fukushima K."/>
            <person name="Hasebe M."/>
            <person name="Fang X."/>
        </authorList>
    </citation>
    <scope>NUCLEOTIDE SEQUENCE [LARGE SCALE GENOMIC DNA]</scope>
    <source>
        <strain evidence="8">cv. St1</strain>
    </source>
</reference>
<name>A0A1Q3D362_CEPFO</name>
<organism evidence="7 8">
    <name type="scientific">Cephalotus follicularis</name>
    <name type="common">Albany pitcher plant</name>
    <dbReference type="NCBI Taxonomy" id="3775"/>
    <lineage>
        <taxon>Eukaryota</taxon>
        <taxon>Viridiplantae</taxon>
        <taxon>Streptophyta</taxon>
        <taxon>Embryophyta</taxon>
        <taxon>Tracheophyta</taxon>
        <taxon>Spermatophyta</taxon>
        <taxon>Magnoliopsida</taxon>
        <taxon>eudicotyledons</taxon>
        <taxon>Gunneridae</taxon>
        <taxon>Pentapetalae</taxon>
        <taxon>rosids</taxon>
        <taxon>fabids</taxon>
        <taxon>Oxalidales</taxon>
        <taxon>Cephalotaceae</taxon>
        <taxon>Cephalotus</taxon>
    </lineage>
</organism>
<dbReference type="GO" id="GO:0015979">
    <property type="term" value="P:photosynthesis"/>
    <property type="evidence" value="ECO:0007669"/>
    <property type="project" value="InterPro"/>
</dbReference>
<dbReference type="InterPro" id="IPR044166">
    <property type="entry name" value="FTRV"/>
</dbReference>
<dbReference type="Gene3D" id="2.30.30.50">
    <property type="match status" value="1"/>
</dbReference>
<keyword evidence="8" id="KW-1185">Reference proteome</keyword>
<evidence type="ECO:0000256" key="1">
    <source>
        <dbReference type="ARBA" id="ARBA00023002"/>
    </source>
</evidence>
<comment type="similarity">
    <text evidence="4">Belongs to the ferredoxin thioredoxin reductase alpha subunit family.</text>
</comment>
<dbReference type="SUPFAM" id="SSF50090">
    <property type="entry name" value="Electron transport accessory proteins"/>
    <property type="match status" value="1"/>
</dbReference>
<comment type="function">
    <text evidence="3">Variable subunit of the ferredoxin-thioredoxin reductase (FTR), which catalyzes the two-electron reduction of thioredoxins by the electrons provided by reduced ferredoxin.</text>
</comment>
<gene>
    <name evidence="7" type="ORF">CFOL_v3_30363</name>
</gene>
<keyword evidence="1" id="KW-0560">Oxidoreductase</keyword>
<dbReference type="AlphaFoldDB" id="A0A1Q3D362"/>
<evidence type="ECO:0000259" key="6">
    <source>
        <dbReference type="Pfam" id="PF02941"/>
    </source>
</evidence>
<dbReference type="Pfam" id="PF02941">
    <property type="entry name" value="FeThRed_A"/>
    <property type="match status" value="1"/>
</dbReference>
<evidence type="ECO:0000256" key="3">
    <source>
        <dbReference type="ARBA" id="ARBA00034474"/>
    </source>
</evidence>
<dbReference type="GO" id="GO:0016491">
    <property type="term" value="F:oxidoreductase activity"/>
    <property type="evidence" value="ECO:0007669"/>
    <property type="project" value="UniProtKB-KW"/>
</dbReference>
<dbReference type="PANTHER" id="PTHR46937">
    <property type="entry name" value="FERREDOXIN-THIOREDOXIN REDUCTASE, VARIABLE CHAIN"/>
    <property type="match status" value="1"/>
</dbReference>
<evidence type="ECO:0000256" key="5">
    <source>
        <dbReference type="SAM" id="MobiDB-lite"/>
    </source>
</evidence>
<feature type="domain" description="Ferredoxin thioredoxin reductase alpha chain" evidence="6">
    <location>
        <begin position="82"/>
        <end position="156"/>
    </location>
</feature>
<sequence length="161" mass="17708">MISTSTSTTTPCMVINRPNPNPNPNKNAKSCPSWLAVSALTSTSTSTSTSIGRRRRSNISCCQVATTASEEEQVTMGAADKIGRKIRVVKAPLKVYHVPRVPEGIDLSGMEGVVNRYVGVWKGKRISANLPYKVEFHTQIQGRGSLKFFAHLKDDEFHFLD</sequence>
<comment type="caution">
    <text evidence="7">The sequence shown here is derived from an EMBL/GenBank/DDBJ whole genome shotgun (WGS) entry which is preliminary data.</text>
</comment>
<dbReference type="PANTHER" id="PTHR46937:SF4">
    <property type="entry name" value="FERREDOXIN-THIOREDOXIN REDUCTASE SUBUNIT A1, CHLOROPLASTIC"/>
    <property type="match status" value="1"/>
</dbReference>
<accession>A0A1Q3D362</accession>
<feature type="compositionally biased region" description="Polar residues" evidence="5">
    <location>
        <begin position="1"/>
        <end position="11"/>
    </location>
</feature>
<dbReference type="InterPro" id="IPR004207">
    <property type="entry name" value="Fd_thioredoxin_Rdtase_alpha"/>
</dbReference>
<protein>
    <submittedName>
        <fullName evidence="7">FeThRed_A domain-containing protein</fullName>
    </submittedName>
</protein>
<evidence type="ECO:0000313" key="7">
    <source>
        <dbReference type="EMBL" id="GAV86937.1"/>
    </source>
</evidence>
<evidence type="ECO:0000313" key="8">
    <source>
        <dbReference type="Proteomes" id="UP000187406"/>
    </source>
</evidence>
<proteinExistence type="inferred from homology"/>
<dbReference type="InParanoid" id="A0A1Q3D362"/>
<feature type="region of interest" description="Disordered" evidence="5">
    <location>
        <begin position="1"/>
        <end position="29"/>
    </location>
</feature>
<dbReference type="InterPro" id="IPR008990">
    <property type="entry name" value="Elect_transpt_acc-like_dom_sf"/>
</dbReference>
<dbReference type="STRING" id="3775.A0A1Q3D362"/>
<dbReference type="EMBL" id="BDDD01004103">
    <property type="protein sequence ID" value="GAV86937.1"/>
    <property type="molecule type" value="Genomic_DNA"/>
</dbReference>
<dbReference type="OrthoDB" id="1916328at2759"/>
<evidence type="ECO:0000256" key="4">
    <source>
        <dbReference type="ARBA" id="ARBA00034490"/>
    </source>
</evidence>
<dbReference type="Proteomes" id="UP000187406">
    <property type="component" value="Unassembled WGS sequence"/>
</dbReference>